<dbReference type="Pfam" id="PF00213">
    <property type="entry name" value="OSCP"/>
    <property type="match status" value="1"/>
</dbReference>
<dbReference type="PRINTS" id="PR00125">
    <property type="entry name" value="ATPASEDELTA"/>
</dbReference>
<dbReference type="EMBL" id="AP025225">
    <property type="protein sequence ID" value="BDB96126.1"/>
    <property type="molecule type" value="Genomic_DNA"/>
</dbReference>
<keyword evidence="2 8" id="KW-0813">Transport</keyword>
<dbReference type="RefSeq" id="WP_236865588.1">
    <property type="nucleotide sequence ID" value="NZ_AP025225.1"/>
</dbReference>
<dbReference type="PANTHER" id="PTHR11910">
    <property type="entry name" value="ATP SYNTHASE DELTA CHAIN"/>
    <property type="match status" value="1"/>
</dbReference>
<comment type="function">
    <text evidence="8">This protein is part of the stalk that links CF(0) to CF(1). It either transmits conformational changes from CF(0) to CF(1) or is implicated in proton conduction.</text>
</comment>
<dbReference type="HAMAP" id="MF_01416">
    <property type="entry name" value="ATP_synth_delta_bact"/>
    <property type="match status" value="1"/>
</dbReference>
<evidence type="ECO:0000256" key="3">
    <source>
        <dbReference type="ARBA" id="ARBA00022781"/>
    </source>
</evidence>
<keyword evidence="5 8" id="KW-0472">Membrane</keyword>
<keyword evidence="4 8" id="KW-0406">Ion transport</keyword>
<evidence type="ECO:0000256" key="5">
    <source>
        <dbReference type="ARBA" id="ARBA00023136"/>
    </source>
</evidence>
<organism evidence="9 10">
    <name type="scientific">Candidatus Hydrogenosomobacter endosymbioticus</name>
    <dbReference type="NCBI Taxonomy" id="2558174"/>
    <lineage>
        <taxon>Bacteria</taxon>
        <taxon>Pseudomonadati</taxon>
        <taxon>Pseudomonadota</taxon>
        <taxon>Alphaproteobacteria</taxon>
        <taxon>Holosporales</taxon>
        <taxon>Holosporaceae</taxon>
        <taxon>Candidatus Hydrogenosomobacter</taxon>
    </lineage>
</organism>
<comment type="similarity">
    <text evidence="8">Belongs to the ATPase delta chain family.</text>
</comment>
<evidence type="ECO:0000256" key="2">
    <source>
        <dbReference type="ARBA" id="ARBA00022448"/>
    </source>
</evidence>
<dbReference type="NCBIfam" id="TIGR01145">
    <property type="entry name" value="ATP_synt_delta"/>
    <property type="match status" value="1"/>
</dbReference>
<evidence type="ECO:0000313" key="9">
    <source>
        <dbReference type="EMBL" id="BDB96126.1"/>
    </source>
</evidence>
<name>A0ABN6L2M4_9PROT</name>
<evidence type="ECO:0000256" key="1">
    <source>
        <dbReference type="ARBA" id="ARBA00004370"/>
    </source>
</evidence>
<dbReference type="Gene3D" id="1.10.520.20">
    <property type="entry name" value="N-terminal domain of the delta subunit of the F1F0-ATP synthase"/>
    <property type="match status" value="1"/>
</dbReference>
<dbReference type="Proteomes" id="UP001320209">
    <property type="component" value="Chromosome"/>
</dbReference>
<comment type="function">
    <text evidence="8">F(1)F(0) ATP synthase produces ATP from ADP in the presence of a proton or sodium gradient. F-type ATPases consist of two structural domains, F(1) containing the extramembraneous catalytic core and F(0) containing the membrane proton channel, linked together by a central stalk and a peripheral stalk. During catalysis, ATP synthesis in the catalytic domain of F(1) is coupled via a rotary mechanism of the central stalk subunits to proton translocation.</text>
</comment>
<keyword evidence="10" id="KW-1185">Reference proteome</keyword>
<sequence>MKLPKELIAFDSVCSRYAKVLFSLPKDVRDSVRREIGEFVLWAKTTDELWNLVSSEYLSHRYKYEFFEEFKKQFECSKETENFFELLVNNERVSSLQSILILFDFMKNQQNGVVKAYMISALPIPKKYEKFLAHQISRKIGREVELKIEVDCTLILGGILLWDNFMIDASLATSFKRIEEGAIYAASQN</sequence>
<keyword evidence="7 8" id="KW-0066">ATP synthesis</keyword>
<evidence type="ECO:0000256" key="7">
    <source>
        <dbReference type="ARBA" id="ARBA00023310"/>
    </source>
</evidence>
<dbReference type="InterPro" id="IPR026015">
    <property type="entry name" value="ATP_synth_OSCP/delta_N_sf"/>
</dbReference>
<dbReference type="SUPFAM" id="SSF47928">
    <property type="entry name" value="N-terminal domain of the delta subunit of the F1F0-ATP synthase"/>
    <property type="match status" value="1"/>
</dbReference>
<evidence type="ECO:0000256" key="4">
    <source>
        <dbReference type="ARBA" id="ARBA00023065"/>
    </source>
</evidence>
<evidence type="ECO:0000256" key="6">
    <source>
        <dbReference type="ARBA" id="ARBA00023196"/>
    </source>
</evidence>
<keyword evidence="8" id="KW-1003">Cell membrane</keyword>
<evidence type="ECO:0000256" key="8">
    <source>
        <dbReference type="HAMAP-Rule" id="MF_01416"/>
    </source>
</evidence>
<protein>
    <recommendedName>
        <fullName evidence="8">ATP synthase subunit delta</fullName>
    </recommendedName>
    <alternativeName>
        <fullName evidence="8">ATP synthase F(1) sector subunit delta</fullName>
    </alternativeName>
    <alternativeName>
        <fullName evidence="8">F-type ATPase subunit delta</fullName>
        <shortName evidence="8">F-ATPase subunit delta</shortName>
    </alternativeName>
</protein>
<keyword evidence="3 8" id="KW-0375">Hydrogen ion transport</keyword>
<accession>A0ABN6L2M4</accession>
<keyword evidence="6 8" id="KW-0139">CF(1)</keyword>
<proteinExistence type="inferred from homology"/>
<evidence type="ECO:0000313" key="10">
    <source>
        <dbReference type="Proteomes" id="UP001320209"/>
    </source>
</evidence>
<reference evidence="9" key="1">
    <citation type="submission" date="2021-10" db="EMBL/GenBank/DDBJ databases">
        <title>Genome Sequence of The Candidatus Hydrogeosomobacter endosymbioticus, an Intracellular Bacterial Symbiont of the Anaerobic Ciliate GW7.</title>
        <authorList>
            <person name="Shiohama Y."/>
            <person name="Shinzato N."/>
        </authorList>
    </citation>
    <scope>NUCLEOTIDE SEQUENCE [LARGE SCALE GENOMIC DNA]</scope>
    <source>
        <strain evidence="9">200920</strain>
    </source>
</reference>
<comment type="subcellular location">
    <subcellularLocation>
        <location evidence="8">Cell membrane</location>
        <topology evidence="8">Peripheral membrane protein</topology>
    </subcellularLocation>
    <subcellularLocation>
        <location evidence="1">Membrane</location>
    </subcellularLocation>
</comment>
<gene>
    <name evidence="8" type="primary">atpH</name>
    <name evidence="9" type="ORF">HYD_2590</name>
</gene>
<dbReference type="InterPro" id="IPR000711">
    <property type="entry name" value="ATPase_OSCP/dsu"/>
</dbReference>